<dbReference type="InterPro" id="IPR003593">
    <property type="entry name" value="AAA+_ATPase"/>
</dbReference>
<dbReference type="CDD" id="cd00009">
    <property type="entry name" value="AAA"/>
    <property type="match status" value="1"/>
</dbReference>
<name>A0A518DTL8_9BACT</name>
<keyword evidence="3" id="KW-1185">Reference proteome</keyword>
<evidence type="ECO:0000313" key="2">
    <source>
        <dbReference type="EMBL" id="QDU95173.1"/>
    </source>
</evidence>
<dbReference type="GO" id="GO:0005524">
    <property type="term" value="F:ATP binding"/>
    <property type="evidence" value="ECO:0007669"/>
    <property type="project" value="InterPro"/>
</dbReference>
<dbReference type="SMART" id="SM00382">
    <property type="entry name" value="AAA"/>
    <property type="match status" value="1"/>
</dbReference>
<feature type="domain" description="AAA+ ATPase" evidence="1">
    <location>
        <begin position="30"/>
        <end position="154"/>
    </location>
</feature>
<evidence type="ECO:0000313" key="3">
    <source>
        <dbReference type="Proteomes" id="UP000317648"/>
    </source>
</evidence>
<dbReference type="Proteomes" id="UP000317648">
    <property type="component" value="Chromosome"/>
</dbReference>
<gene>
    <name evidence="2" type="ORF">Pla8534_29850</name>
</gene>
<dbReference type="Pfam" id="PF00004">
    <property type="entry name" value="AAA"/>
    <property type="match status" value="1"/>
</dbReference>
<dbReference type="SUPFAM" id="SSF52540">
    <property type="entry name" value="P-loop containing nucleoside triphosphate hydrolases"/>
    <property type="match status" value="1"/>
</dbReference>
<dbReference type="KEGG" id="lcre:Pla8534_29850"/>
<dbReference type="EMBL" id="CP036433">
    <property type="protein sequence ID" value="QDU95173.1"/>
    <property type="molecule type" value="Genomic_DNA"/>
</dbReference>
<protein>
    <submittedName>
        <fullName evidence="2">Replication factor C small subunit</fullName>
    </submittedName>
</protein>
<dbReference type="GO" id="GO:0016887">
    <property type="term" value="F:ATP hydrolysis activity"/>
    <property type="evidence" value="ECO:0007669"/>
    <property type="project" value="InterPro"/>
</dbReference>
<dbReference type="OrthoDB" id="8552455at2"/>
<dbReference type="InterPro" id="IPR003959">
    <property type="entry name" value="ATPase_AAA_core"/>
</dbReference>
<sequence length="212" mass="23823">MISRSTHLSNVVGQPNVRFLQSYLRLPNRPSRCFLLEGEPGVGKSHSAQCLAADLGCVDDFTGLSVIPASELTIDACRQLFDVHLRHSLLFGGDWKVVVIEELDGVASKAVERFLKVALERLPDRCTVIATSNSCYGIDKALLERFRILSYSCGGPFQESCQDRLAALWVERFGDRDMPSGWRFWGVRDKERFSMRVALARLEEHAELCAME</sequence>
<reference evidence="2 3" key="1">
    <citation type="submission" date="2019-02" db="EMBL/GenBank/DDBJ databases">
        <title>Deep-cultivation of Planctomycetes and their phenomic and genomic characterization uncovers novel biology.</title>
        <authorList>
            <person name="Wiegand S."/>
            <person name="Jogler M."/>
            <person name="Boedeker C."/>
            <person name="Pinto D."/>
            <person name="Vollmers J."/>
            <person name="Rivas-Marin E."/>
            <person name="Kohn T."/>
            <person name="Peeters S.H."/>
            <person name="Heuer A."/>
            <person name="Rast P."/>
            <person name="Oberbeckmann S."/>
            <person name="Bunk B."/>
            <person name="Jeske O."/>
            <person name="Meyerdierks A."/>
            <person name="Storesund J.E."/>
            <person name="Kallscheuer N."/>
            <person name="Luecker S."/>
            <person name="Lage O.M."/>
            <person name="Pohl T."/>
            <person name="Merkel B.J."/>
            <person name="Hornburger P."/>
            <person name="Mueller R.-W."/>
            <person name="Bruemmer F."/>
            <person name="Labrenz M."/>
            <person name="Spormann A.M."/>
            <person name="Op den Camp H."/>
            <person name="Overmann J."/>
            <person name="Amann R."/>
            <person name="Jetten M.S.M."/>
            <person name="Mascher T."/>
            <person name="Medema M.H."/>
            <person name="Devos D.P."/>
            <person name="Kaster A.-K."/>
            <person name="Ovreas L."/>
            <person name="Rohde M."/>
            <person name="Galperin M.Y."/>
            <person name="Jogler C."/>
        </authorList>
    </citation>
    <scope>NUCLEOTIDE SEQUENCE [LARGE SCALE GENOMIC DNA]</scope>
    <source>
        <strain evidence="2 3">Pla85_3_4</strain>
    </source>
</reference>
<organism evidence="2 3">
    <name type="scientific">Lignipirellula cremea</name>
    <dbReference type="NCBI Taxonomy" id="2528010"/>
    <lineage>
        <taxon>Bacteria</taxon>
        <taxon>Pseudomonadati</taxon>
        <taxon>Planctomycetota</taxon>
        <taxon>Planctomycetia</taxon>
        <taxon>Pirellulales</taxon>
        <taxon>Pirellulaceae</taxon>
        <taxon>Lignipirellula</taxon>
    </lineage>
</organism>
<dbReference type="Gene3D" id="3.40.50.300">
    <property type="entry name" value="P-loop containing nucleotide triphosphate hydrolases"/>
    <property type="match status" value="1"/>
</dbReference>
<dbReference type="InterPro" id="IPR027417">
    <property type="entry name" value="P-loop_NTPase"/>
</dbReference>
<dbReference type="RefSeq" id="WP_145053941.1">
    <property type="nucleotide sequence ID" value="NZ_CP036433.1"/>
</dbReference>
<proteinExistence type="predicted"/>
<dbReference type="AlphaFoldDB" id="A0A518DTL8"/>
<accession>A0A518DTL8</accession>
<evidence type="ECO:0000259" key="1">
    <source>
        <dbReference type="SMART" id="SM00382"/>
    </source>
</evidence>